<dbReference type="GO" id="GO:0016579">
    <property type="term" value="P:protein deubiquitination"/>
    <property type="evidence" value="ECO:0007669"/>
    <property type="project" value="InterPro"/>
</dbReference>
<dbReference type="InterPro" id="IPR038765">
    <property type="entry name" value="Papain-like_cys_pep_sf"/>
</dbReference>
<dbReference type="EMBL" id="MU001683">
    <property type="protein sequence ID" value="KAF2456610.1"/>
    <property type="molecule type" value="Genomic_DNA"/>
</dbReference>
<feature type="compositionally biased region" description="Polar residues" evidence="1">
    <location>
        <begin position="189"/>
        <end position="199"/>
    </location>
</feature>
<feature type="domain" description="USP" evidence="2">
    <location>
        <begin position="1651"/>
        <end position="1992"/>
    </location>
</feature>
<feature type="region of interest" description="Disordered" evidence="1">
    <location>
        <begin position="2601"/>
        <end position="2622"/>
    </location>
</feature>
<dbReference type="CDD" id="cd02659">
    <property type="entry name" value="peptidase_C19C"/>
    <property type="match status" value="1"/>
</dbReference>
<dbReference type="SUPFAM" id="SSF54001">
    <property type="entry name" value="Cysteine proteinases"/>
    <property type="match status" value="1"/>
</dbReference>
<feature type="compositionally biased region" description="Polar residues" evidence="1">
    <location>
        <begin position="165"/>
        <end position="176"/>
    </location>
</feature>
<dbReference type="OrthoDB" id="420187at2759"/>
<dbReference type="FunFam" id="3.90.70.10:FF:000022">
    <property type="entry name" value="Ubiquitin carboxyl-terminal hydrolase 24"/>
    <property type="match status" value="1"/>
</dbReference>
<accession>A0A6A6NXZ6</accession>
<dbReference type="GO" id="GO:0005829">
    <property type="term" value="C:cytosol"/>
    <property type="evidence" value="ECO:0007669"/>
    <property type="project" value="TreeGrafter"/>
</dbReference>
<dbReference type="PANTHER" id="PTHR24006:SF827">
    <property type="entry name" value="UBIQUITIN CARBOXYL-TERMINAL HYDROLASE 34"/>
    <property type="match status" value="1"/>
</dbReference>
<evidence type="ECO:0000313" key="4">
    <source>
        <dbReference type="Proteomes" id="UP000799766"/>
    </source>
</evidence>
<evidence type="ECO:0000256" key="1">
    <source>
        <dbReference type="SAM" id="MobiDB-lite"/>
    </source>
</evidence>
<dbReference type="InterPro" id="IPR050164">
    <property type="entry name" value="Peptidase_C19"/>
</dbReference>
<feature type="compositionally biased region" description="Low complexity" evidence="1">
    <location>
        <begin position="87"/>
        <end position="109"/>
    </location>
</feature>
<dbReference type="InterPro" id="IPR021905">
    <property type="entry name" value="DUF3517"/>
</dbReference>
<dbReference type="GO" id="GO:0004843">
    <property type="term" value="F:cysteine-type deubiquitinase activity"/>
    <property type="evidence" value="ECO:0007669"/>
    <property type="project" value="InterPro"/>
</dbReference>
<name>A0A6A6NXZ6_9PEZI</name>
<dbReference type="Gene3D" id="3.90.70.10">
    <property type="entry name" value="Cysteine proteinases"/>
    <property type="match status" value="1"/>
</dbReference>
<reference evidence="3" key="1">
    <citation type="journal article" date="2020" name="Stud. Mycol.">
        <title>101 Dothideomycetes genomes: a test case for predicting lifestyles and emergence of pathogens.</title>
        <authorList>
            <person name="Haridas S."/>
            <person name="Albert R."/>
            <person name="Binder M."/>
            <person name="Bloem J."/>
            <person name="Labutti K."/>
            <person name="Salamov A."/>
            <person name="Andreopoulos B."/>
            <person name="Baker S."/>
            <person name="Barry K."/>
            <person name="Bills G."/>
            <person name="Bluhm B."/>
            <person name="Cannon C."/>
            <person name="Castanera R."/>
            <person name="Culley D."/>
            <person name="Daum C."/>
            <person name="Ezra D."/>
            <person name="Gonzalez J."/>
            <person name="Henrissat B."/>
            <person name="Kuo A."/>
            <person name="Liang C."/>
            <person name="Lipzen A."/>
            <person name="Lutzoni F."/>
            <person name="Magnuson J."/>
            <person name="Mondo S."/>
            <person name="Nolan M."/>
            <person name="Ohm R."/>
            <person name="Pangilinan J."/>
            <person name="Park H.-J."/>
            <person name="Ramirez L."/>
            <person name="Alfaro M."/>
            <person name="Sun H."/>
            <person name="Tritt A."/>
            <person name="Yoshinaga Y."/>
            <person name="Zwiers L.-H."/>
            <person name="Turgeon B."/>
            <person name="Goodwin S."/>
            <person name="Spatafora J."/>
            <person name="Crous P."/>
            <person name="Grigoriev I."/>
        </authorList>
    </citation>
    <scope>NUCLEOTIDE SEQUENCE</scope>
    <source>
        <strain evidence="3">ATCC 16933</strain>
    </source>
</reference>
<dbReference type="InterPro" id="IPR028889">
    <property type="entry name" value="USP"/>
</dbReference>
<dbReference type="InterPro" id="IPR018200">
    <property type="entry name" value="USP_CS"/>
</dbReference>
<proteinExistence type="predicted"/>
<evidence type="ECO:0000313" key="3">
    <source>
        <dbReference type="EMBL" id="KAF2456610.1"/>
    </source>
</evidence>
<dbReference type="PANTHER" id="PTHR24006">
    <property type="entry name" value="UBIQUITIN CARBOXYL-TERMINAL HYDROLASE"/>
    <property type="match status" value="1"/>
</dbReference>
<dbReference type="PROSITE" id="PS50235">
    <property type="entry name" value="USP_3"/>
    <property type="match status" value="1"/>
</dbReference>
<gene>
    <name evidence="3" type="ORF">BDY21DRAFT_380132</name>
</gene>
<dbReference type="Pfam" id="PF12030">
    <property type="entry name" value="DUF3517"/>
    <property type="match status" value="1"/>
</dbReference>
<feature type="compositionally biased region" description="Low complexity" evidence="1">
    <location>
        <begin position="12"/>
        <end position="26"/>
    </location>
</feature>
<protein>
    <recommendedName>
        <fullName evidence="2">USP domain-containing protein</fullName>
    </recommendedName>
</protein>
<dbReference type="Pfam" id="PF00443">
    <property type="entry name" value="UCH"/>
    <property type="match status" value="1"/>
</dbReference>
<feature type="compositionally biased region" description="Polar residues" evidence="1">
    <location>
        <begin position="116"/>
        <end position="129"/>
    </location>
</feature>
<dbReference type="PROSITE" id="PS00973">
    <property type="entry name" value="USP_2"/>
    <property type="match status" value="1"/>
</dbReference>
<organism evidence="3 4">
    <name type="scientific">Lineolata rhizophorae</name>
    <dbReference type="NCBI Taxonomy" id="578093"/>
    <lineage>
        <taxon>Eukaryota</taxon>
        <taxon>Fungi</taxon>
        <taxon>Dikarya</taxon>
        <taxon>Ascomycota</taxon>
        <taxon>Pezizomycotina</taxon>
        <taxon>Dothideomycetes</taxon>
        <taxon>Dothideomycetes incertae sedis</taxon>
        <taxon>Lineolatales</taxon>
        <taxon>Lineolataceae</taxon>
        <taxon>Lineolata</taxon>
    </lineage>
</organism>
<feature type="region of interest" description="Disordered" evidence="1">
    <location>
        <begin position="1"/>
        <end position="199"/>
    </location>
</feature>
<keyword evidence="4" id="KW-1185">Reference proteome</keyword>
<dbReference type="GO" id="GO:0005634">
    <property type="term" value="C:nucleus"/>
    <property type="evidence" value="ECO:0007669"/>
    <property type="project" value="TreeGrafter"/>
</dbReference>
<dbReference type="InterPro" id="IPR001394">
    <property type="entry name" value="Peptidase_C19_UCH"/>
</dbReference>
<sequence>MDAQDDVMGSDAARSSRAPSSEPSSLARRESMADACSSPTRKRPRLDSGDRAVRSMSADTVLASSSRTRPEEIQSPVSAGTHVEQEQTSAASPSAQAAASSSASTFPAQQHPPPSQVTINVRSQHQVSEPGQGDRPAPSSPPDRTCSPDHLPAGRDMECQPRAGSPQQGVARNQDVNLAESPNDDLPGSPSSVSMENNADSPVVEIEAGEPEDMDEDGADQVIQIDGEEDLLSLNLFQNFPFTEKMGTPLGAIAAVGKHFSEEPVDPNVVTEVTTWLEQQLSLLQNRKSEWPHFYKDNGVFWNEVAVAMIKLTRRRHPFGADLFDHAVESEDGVLQKLITVYVRLFARLVQIDADTLENADEDVDVDRELLLQKHWKVILNVFQCQFKEAPIWNQFQALFHLDIEELSLSFMSEFIRSPSDGLHHLARLAKASLRRAAVDQTGANNAILAGRLADVLCRRSYPGLGRIFAGWTSFPKDGLKFFRAVDELLQQSADKQAGQLPVEVSRELLSPLGECLLRITEQSDSFASELFNEYVGSTDLATYHFCPTVVRLAWKLRLLKKYITKGRMELRVWSVELMNNELLTLWRTFHQSPPGIGHPVMQYFASFLLEEHIIGSIIGVDSHPQLISRSSNIVGFLMVTHRYDDSMTDMIWQRGILSLDPRVVSATINMFSQIANLMDMHMLLYICGKLHDLPIEAYGPDVRFLSREIFERIRLSSSEFFRDDGRIKAYDLCIRLITEGCCGGTHPNASAAFEEGCRELRGLCDLSSLLEHRQFVYETCVREIKEGPSRAVGGRMRAIHIASERFVREDINLLARDLDLTRIAVEEMCSFVDSERPKPRPHPFTMCLGNPLTPRMGLLCVLIGEKPDSVPEELYDTLWEHLVGTKAIDSSARDQCWSHLAQLLRSQNKNQFLDRCISEHLPKLEPRFFTLPFFSFVQQAFEYQWRAAMIRSAGEEITEVPGVELLWHIIVTAHEGTIETHAAQFLAGVYLDPSKFQRTTLPKIETIHEDVVERCMRQLKDAFVRCRSLDAEAADAEDARMGSSTPDIELQQHRQRFGRTIVILTTLLELVRAKPEFAIQPRRLSRETAPSVVGESEPIAGDPIVIKYQAHNGKSTDMQSMTVGDLETLSDLQQRFASKTGFPKFTVIVGGRRWDLDHDETIRESQIATKGAFMIKRAADVPYAPRGSVSSAAGQSVIEREVLRHFDELYAFMDGDDCISEIVHKFLLIFPAHEKVREAVLREDVSVSAVFPPGQIFRTSYSIRALHSNLRQQIAQNTADEPFLAHGIRLCTAGLMSNELVSESLSGPRDVDISTVLIECLHAFLKECSFQDFPQSNFEDPVRFVRRVTAILNLAMMDPSKIKATYECYATLLDAALRDSRVWDAFTSSPEVVDIHRRLLLEDERLPLRVEIMKCIENFSKAYPDSAAVADEEFNIFYWRILSSILPHVQEHPRGSRQYFNIANAVFSKVRNQEESTLRAYLSDWGSMLLDHKHEEVVGRDEVDDVVLGLVKLLLSCVRSLKSFKKPLNCRDLMERIFVTFLFPPFSPQLGGRTVDDEDDEIIDDGAQGAAGRKAVGRDEVVEAKKAVPVLETYTRKELYDLTLALCEDLKAYRSLTNLMTQILPDYPRVVPDRFNVDRSKEFRCPNGYLGIRNLATTCYMNSLLTQLYMNLGFRTFVLSKNFVLSGESQTLLSETQRLFAYMQNSFDKATNANDFACTVRTIDNQQIDVQVQMDAEEFFNLVFDQWESQMLTTAAKNAFRSFYGGQTVNQIKSRECQHVSERTESFFAIQCDVKGKGNLTESLRSFVEGDVMEGENKYKCESCGGRFVNAVKRTCLKDVPDNLIFHLKRFDFDLATMMRSKINERFEFPMQIDLGPYMVDHLNDPEAHPPKQDVFVLVGVLVHSGTADSGHYYSFIRVRPTPGDATAHPGVPSPWMQFNDADVTPFDPNRIPDECFGGWVDTIEPQGADFHQQATLPKTSNAYMLFYQRASTLQQMPETTVLGADPTIPAVVPVPKEIGREIDADNERRLRQHCLFDPCYVPFVRQLVTHLRALTNNICTEDHHLEHAAIGIAIRNLHQIVSRTKDLPELFSTMELVRKWTFGGCIDCCVAVLRAFIFDPQFLRDLLLRAPLFRLRSEVSAFLVDALQHLRAMGPALYGVEQSPDSSPSDGDGEPFGVDQNGLFACVVERLGEYMDYLSFHRNWNEYFHTLARIAEFGNNEACYLIGHGFLKRCLSILVVHSPYSKQTRFEYHSLLKFMEKKKPQWEKLSELVSVLVRRLDLDPTPTGDDEQERAEIYDGISLPWSHTEAHLMLLWDPTERASVWLARIFDTWEPKFERFVPGEITTHLCRCGPSGKLYLNLRMTIRDGIDTLNANFVEPYVKAGVYFCLECPDLSHALEIIDTVIANAENSAAESQPLTGPMHLDFLDQIAGISNQNPQARSSPYAYCYRIMDRSPAWAGGLLMSTDERVRLETVFLLERLLFSHVPVAKHPEGSNEQRMDIYRVKVARALCNSLGLKLASAYDAEYPRRAMQPMADTLSKSIEFLRAAIDLGDDSLLPYGDERAMVDRSLMWLNNHHSDSSTTDAEGEMDKLEWQANEEELGQSEDWASDYSDDSNDM</sequence>
<dbReference type="Proteomes" id="UP000799766">
    <property type="component" value="Unassembled WGS sequence"/>
</dbReference>
<evidence type="ECO:0000259" key="2">
    <source>
        <dbReference type="PROSITE" id="PS50235"/>
    </source>
</evidence>